<dbReference type="InterPro" id="IPR000073">
    <property type="entry name" value="AB_hydrolase_1"/>
</dbReference>
<evidence type="ECO:0000259" key="1">
    <source>
        <dbReference type="Pfam" id="PF00561"/>
    </source>
</evidence>
<name>A0ABV4E587_9GAMM</name>
<accession>A0ABV4E587</accession>
<dbReference type="Gene3D" id="3.40.50.1820">
    <property type="entry name" value="alpha/beta hydrolase"/>
    <property type="match status" value="1"/>
</dbReference>
<proteinExistence type="predicted"/>
<protein>
    <submittedName>
        <fullName evidence="2">Alpha/beta fold hydrolase</fullName>
    </submittedName>
</protein>
<organism evidence="2 3">
    <name type="scientific">Erwinia aeris</name>
    <dbReference type="NCBI Taxonomy" id="3239803"/>
    <lineage>
        <taxon>Bacteria</taxon>
        <taxon>Pseudomonadati</taxon>
        <taxon>Pseudomonadota</taxon>
        <taxon>Gammaproteobacteria</taxon>
        <taxon>Enterobacterales</taxon>
        <taxon>Erwiniaceae</taxon>
        <taxon>Erwinia</taxon>
    </lineage>
</organism>
<keyword evidence="3" id="KW-1185">Reference proteome</keyword>
<comment type="caution">
    <text evidence="2">The sequence shown here is derived from an EMBL/GenBank/DDBJ whole genome shotgun (WGS) entry which is preliminary data.</text>
</comment>
<dbReference type="PRINTS" id="PR00111">
    <property type="entry name" value="ABHYDROLASE"/>
</dbReference>
<evidence type="ECO:0000313" key="2">
    <source>
        <dbReference type="EMBL" id="MEY8770055.1"/>
    </source>
</evidence>
<dbReference type="PANTHER" id="PTHR43798">
    <property type="entry name" value="MONOACYLGLYCEROL LIPASE"/>
    <property type="match status" value="1"/>
</dbReference>
<evidence type="ECO:0000313" key="3">
    <source>
        <dbReference type="Proteomes" id="UP001565243"/>
    </source>
</evidence>
<dbReference type="PANTHER" id="PTHR43798:SF33">
    <property type="entry name" value="HYDROLASE, PUTATIVE (AFU_ORTHOLOGUE AFUA_2G14860)-RELATED"/>
    <property type="match status" value="1"/>
</dbReference>
<dbReference type="GO" id="GO:0016787">
    <property type="term" value="F:hydrolase activity"/>
    <property type="evidence" value="ECO:0007669"/>
    <property type="project" value="UniProtKB-KW"/>
</dbReference>
<dbReference type="InterPro" id="IPR050266">
    <property type="entry name" value="AB_hydrolase_sf"/>
</dbReference>
<dbReference type="InterPro" id="IPR029058">
    <property type="entry name" value="AB_hydrolase_fold"/>
</dbReference>
<dbReference type="SUPFAM" id="SSF53474">
    <property type="entry name" value="alpha/beta-Hydrolases"/>
    <property type="match status" value="1"/>
</dbReference>
<dbReference type="Proteomes" id="UP001565243">
    <property type="component" value="Unassembled WGS sequence"/>
</dbReference>
<dbReference type="InterPro" id="IPR000639">
    <property type="entry name" value="Epox_hydrolase-like"/>
</dbReference>
<gene>
    <name evidence="2" type="ORF">AB6T85_06375</name>
</gene>
<feature type="domain" description="AB hydrolase-1" evidence="1">
    <location>
        <begin position="42"/>
        <end position="291"/>
    </location>
</feature>
<dbReference type="PRINTS" id="PR00412">
    <property type="entry name" value="EPOXHYDRLASE"/>
</dbReference>
<sequence>MATDQQVETARGASPFIADCSLKDVKLPNGITLRVAVMGQGKPLVLLHGHPQNHLAWRKIAPALSQHYTVVMPDLRGYGDSDKPPGDADHRCYSKKVMAQDVAQLMDALGYDRFAFVGHDRGGRVGHRLALDYPDRVERCVFLDIAPTATMYAQTDKAFATRYFWWFFLIQPEPLPEKMIGNDPAFFLQKHIEGQLKTPGATEPEIFADYLRCYRDPAMIHAVCEDYRASATIDLADDAADSDQRIRCPLLLLWGEKGTVGQLYDVVATWQEKALCVSGEALPCGHSPQEEVPENVLATLLPFLAEDEE</sequence>
<dbReference type="EMBL" id="JBGFFX010000003">
    <property type="protein sequence ID" value="MEY8770055.1"/>
    <property type="molecule type" value="Genomic_DNA"/>
</dbReference>
<reference evidence="2 3" key="1">
    <citation type="submission" date="2024-07" db="EMBL/GenBank/DDBJ databases">
        <authorList>
            <person name="Hebao G."/>
        </authorList>
    </citation>
    <scope>NUCLEOTIDE SEQUENCE [LARGE SCALE GENOMIC DNA]</scope>
    <source>
        <strain evidence="2 3">ACCC 02193</strain>
    </source>
</reference>
<dbReference type="Pfam" id="PF00561">
    <property type="entry name" value="Abhydrolase_1"/>
    <property type="match status" value="1"/>
</dbReference>
<dbReference type="RefSeq" id="WP_301252101.1">
    <property type="nucleotide sequence ID" value="NZ_JBGFFX010000003.1"/>
</dbReference>
<keyword evidence="2" id="KW-0378">Hydrolase</keyword>